<dbReference type="Proteomes" id="UP000473470">
    <property type="component" value="Unassembled WGS sequence"/>
</dbReference>
<dbReference type="AlphaFoldDB" id="A0A3P0EII5"/>
<name>A0A3P0EII5_9BURK</name>
<dbReference type="PANTHER" id="PTHR43877:SF1">
    <property type="entry name" value="ACETYLTRANSFERASE"/>
    <property type="match status" value="1"/>
</dbReference>
<dbReference type="RefSeq" id="WP_059879507.1">
    <property type="nucleotide sequence ID" value="NZ_CABVPM010000162.1"/>
</dbReference>
<protein>
    <submittedName>
        <fullName evidence="4">GNAT family N-acetyltransferase</fullName>
    </submittedName>
</protein>
<evidence type="ECO:0000313" key="5">
    <source>
        <dbReference type="Proteomes" id="UP000473470"/>
    </source>
</evidence>
<comment type="caution">
    <text evidence="4">The sequence shown here is derived from an EMBL/GenBank/DDBJ whole genome shotgun (WGS) entry which is preliminary data.</text>
</comment>
<dbReference type="PROSITE" id="PS51186">
    <property type="entry name" value="GNAT"/>
    <property type="match status" value="1"/>
</dbReference>
<proteinExistence type="predicted"/>
<evidence type="ECO:0000313" key="4">
    <source>
        <dbReference type="EMBL" id="KAB0635257.1"/>
    </source>
</evidence>
<dbReference type="GO" id="GO:0016747">
    <property type="term" value="F:acyltransferase activity, transferring groups other than amino-acyl groups"/>
    <property type="evidence" value="ECO:0007669"/>
    <property type="project" value="InterPro"/>
</dbReference>
<evidence type="ECO:0000256" key="1">
    <source>
        <dbReference type="ARBA" id="ARBA00022679"/>
    </source>
</evidence>
<organism evidence="4 5">
    <name type="scientific">Burkholderia stagnalis</name>
    <dbReference type="NCBI Taxonomy" id="1503054"/>
    <lineage>
        <taxon>Bacteria</taxon>
        <taxon>Pseudomonadati</taxon>
        <taxon>Pseudomonadota</taxon>
        <taxon>Betaproteobacteria</taxon>
        <taxon>Burkholderiales</taxon>
        <taxon>Burkholderiaceae</taxon>
        <taxon>Burkholderia</taxon>
        <taxon>Burkholderia cepacia complex</taxon>
    </lineage>
</organism>
<dbReference type="Gene3D" id="3.40.630.30">
    <property type="match status" value="1"/>
</dbReference>
<keyword evidence="2" id="KW-0012">Acyltransferase</keyword>
<evidence type="ECO:0000256" key="2">
    <source>
        <dbReference type="ARBA" id="ARBA00023315"/>
    </source>
</evidence>
<dbReference type="EMBL" id="VZOK01000040">
    <property type="protein sequence ID" value="KAB0635257.1"/>
    <property type="molecule type" value="Genomic_DNA"/>
</dbReference>
<dbReference type="Pfam" id="PF13508">
    <property type="entry name" value="Acetyltransf_7"/>
    <property type="match status" value="1"/>
</dbReference>
<sequence length="184" mass="20065">MSESITVRRVGPDSVMAYIDALSDILIDCVEGGASVSFMLPIARHTAVRFWTQVAESVMRDERILLVAEDAGGRVVGTVQLITAQPENQPHRADVAKMLVCRTARRQGVGARLMAAADDAARTAGKSVLVLDTVTGSDAARLYERAGWQRVGDVPNYALMPDGTYCGTTFFHRQLAWIRRATSR</sequence>
<keyword evidence="1 4" id="KW-0808">Transferase</keyword>
<evidence type="ECO:0000259" key="3">
    <source>
        <dbReference type="PROSITE" id="PS51186"/>
    </source>
</evidence>
<accession>A0A3P0EII5</accession>
<dbReference type="InterPro" id="IPR050832">
    <property type="entry name" value="Bact_Acetyltransf"/>
</dbReference>
<dbReference type="PANTHER" id="PTHR43877">
    <property type="entry name" value="AMINOALKYLPHOSPHONATE N-ACETYLTRANSFERASE-RELATED-RELATED"/>
    <property type="match status" value="1"/>
</dbReference>
<dbReference type="SUPFAM" id="SSF55729">
    <property type="entry name" value="Acyl-CoA N-acyltransferases (Nat)"/>
    <property type="match status" value="1"/>
</dbReference>
<dbReference type="InterPro" id="IPR000182">
    <property type="entry name" value="GNAT_dom"/>
</dbReference>
<feature type="domain" description="N-acetyltransferase" evidence="3">
    <location>
        <begin position="25"/>
        <end position="177"/>
    </location>
</feature>
<reference evidence="4 5" key="1">
    <citation type="submission" date="2019-09" db="EMBL/GenBank/DDBJ databases">
        <title>Draft genome sequences of 48 bacterial type strains from the CCUG.</title>
        <authorList>
            <person name="Tunovic T."/>
            <person name="Pineiro-Iglesias B."/>
            <person name="Unosson C."/>
            <person name="Inganas E."/>
            <person name="Ohlen M."/>
            <person name="Cardew S."/>
            <person name="Jensie-Markopoulos S."/>
            <person name="Salva-Serra F."/>
            <person name="Jaen-Luchoro D."/>
            <person name="Karlsson R."/>
            <person name="Svensson-Stadler L."/>
            <person name="Chun J."/>
            <person name="Moore E."/>
        </authorList>
    </citation>
    <scope>NUCLEOTIDE SEQUENCE [LARGE SCALE GENOMIC DNA]</scope>
    <source>
        <strain evidence="4 5">CCUG 65686</strain>
    </source>
</reference>
<dbReference type="InterPro" id="IPR016181">
    <property type="entry name" value="Acyl_CoA_acyltransferase"/>
</dbReference>
<gene>
    <name evidence="4" type="ORF">F7R25_23515</name>
</gene>